<dbReference type="PROSITE" id="PS50297">
    <property type="entry name" value="ANK_REP_REGION"/>
    <property type="match status" value="2"/>
</dbReference>
<evidence type="ECO:0000256" key="4">
    <source>
        <dbReference type="PROSITE-ProRule" id="PRU00023"/>
    </source>
</evidence>
<feature type="repeat" description="ANK" evidence="4">
    <location>
        <begin position="93"/>
        <end position="125"/>
    </location>
</feature>
<dbReference type="InterPro" id="IPR036770">
    <property type="entry name" value="Ankyrin_rpt-contain_sf"/>
</dbReference>
<feature type="region of interest" description="Disordered" evidence="5">
    <location>
        <begin position="1"/>
        <end position="21"/>
    </location>
</feature>
<evidence type="ECO:0000313" key="7">
    <source>
        <dbReference type="Proteomes" id="UP001604277"/>
    </source>
</evidence>
<dbReference type="PANTHER" id="PTHR24136">
    <property type="entry name" value="SOWAH (DROSOPHILA) HOMOLOG"/>
    <property type="match status" value="1"/>
</dbReference>
<dbReference type="InterPro" id="IPR002110">
    <property type="entry name" value="Ankyrin_rpt"/>
</dbReference>
<dbReference type="InterPro" id="IPR051573">
    <property type="entry name" value="Ankyrin-SOCS_box_domain"/>
</dbReference>
<dbReference type="SMART" id="SM00248">
    <property type="entry name" value="ANK"/>
    <property type="match status" value="3"/>
</dbReference>
<evidence type="ECO:0000256" key="1">
    <source>
        <dbReference type="ARBA" id="ARBA00005949"/>
    </source>
</evidence>
<dbReference type="Proteomes" id="UP001604277">
    <property type="component" value="Unassembled WGS sequence"/>
</dbReference>
<reference evidence="7" key="1">
    <citation type="submission" date="2024-07" db="EMBL/GenBank/DDBJ databases">
        <title>Two chromosome-level genome assemblies of Korean endemic species Abeliophyllum distichum and Forsythia ovata (Oleaceae).</title>
        <authorList>
            <person name="Jang H."/>
        </authorList>
    </citation>
    <scope>NUCLEOTIDE SEQUENCE [LARGE SCALE GENOMIC DNA]</scope>
</reference>
<keyword evidence="3 4" id="KW-0040">ANK repeat</keyword>
<comment type="caution">
    <text evidence="6">The sequence shown here is derived from an EMBL/GenBank/DDBJ whole genome shotgun (WGS) entry which is preliminary data.</text>
</comment>
<feature type="repeat" description="ANK" evidence="4">
    <location>
        <begin position="133"/>
        <end position="165"/>
    </location>
</feature>
<keyword evidence="2" id="KW-0677">Repeat</keyword>
<dbReference type="SUPFAM" id="SSF48403">
    <property type="entry name" value="Ankyrin repeat"/>
    <property type="match status" value="1"/>
</dbReference>
<evidence type="ECO:0000256" key="2">
    <source>
        <dbReference type="ARBA" id="ARBA00022737"/>
    </source>
</evidence>
<sequence>MAVPGDRRNGVLGGDEEEEDATLFEEEGVEFAEEDNNDHFDIPLHLHSLVAAAESDDLNVLRQALDNFDGSIDEPVEDGDTHLTSNLEAKDEDGASPMHDACTGGYIEVFQILLNSANDPNYVKRMLETVDVEGDTPLHHAARGEYVNVIRLLLAYGASPTTTNMYMKTPVSSPILEQKLGESWKRLLVLYK</sequence>
<accession>A0ABD1S192</accession>
<evidence type="ECO:0000256" key="3">
    <source>
        <dbReference type="ARBA" id="ARBA00023043"/>
    </source>
</evidence>
<organism evidence="6 7">
    <name type="scientific">Forsythia ovata</name>
    <dbReference type="NCBI Taxonomy" id="205694"/>
    <lineage>
        <taxon>Eukaryota</taxon>
        <taxon>Viridiplantae</taxon>
        <taxon>Streptophyta</taxon>
        <taxon>Embryophyta</taxon>
        <taxon>Tracheophyta</taxon>
        <taxon>Spermatophyta</taxon>
        <taxon>Magnoliopsida</taxon>
        <taxon>eudicotyledons</taxon>
        <taxon>Gunneridae</taxon>
        <taxon>Pentapetalae</taxon>
        <taxon>asterids</taxon>
        <taxon>lamiids</taxon>
        <taxon>Lamiales</taxon>
        <taxon>Oleaceae</taxon>
        <taxon>Forsythieae</taxon>
        <taxon>Forsythia</taxon>
    </lineage>
</organism>
<evidence type="ECO:0000313" key="6">
    <source>
        <dbReference type="EMBL" id="KAL2493718.1"/>
    </source>
</evidence>
<evidence type="ECO:0000256" key="5">
    <source>
        <dbReference type="SAM" id="MobiDB-lite"/>
    </source>
</evidence>
<dbReference type="Pfam" id="PF12796">
    <property type="entry name" value="Ank_2"/>
    <property type="match status" value="1"/>
</dbReference>
<name>A0ABD1S192_9LAMI</name>
<dbReference type="EMBL" id="JBFOLJ010000011">
    <property type="protein sequence ID" value="KAL2493718.1"/>
    <property type="molecule type" value="Genomic_DNA"/>
</dbReference>
<proteinExistence type="inferred from homology"/>
<dbReference type="PROSITE" id="PS50088">
    <property type="entry name" value="ANK_REPEAT"/>
    <property type="match status" value="2"/>
</dbReference>
<comment type="similarity">
    <text evidence="1">Belongs to the ankyrin SOCS box (ASB) family.</text>
</comment>
<dbReference type="Gene3D" id="1.25.40.20">
    <property type="entry name" value="Ankyrin repeat-containing domain"/>
    <property type="match status" value="1"/>
</dbReference>
<dbReference type="PANTHER" id="PTHR24136:SF15">
    <property type="entry name" value="ANK_REP_REGION DOMAIN-CONTAINING PROTEIN"/>
    <property type="match status" value="1"/>
</dbReference>
<keyword evidence="7" id="KW-1185">Reference proteome</keyword>
<dbReference type="AlphaFoldDB" id="A0ABD1S192"/>
<protein>
    <submittedName>
        <fullName evidence="6">Ankyrin repeat family protein</fullName>
    </submittedName>
</protein>
<gene>
    <name evidence="6" type="ORF">Fot_37475</name>
</gene>